<comment type="caution">
    <text evidence="2">The sequence shown here is derived from an EMBL/GenBank/DDBJ whole genome shotgun (WGS) entry which is preliminary data.</text>
</comment>
<sequence>MDSASEQKNTGNVIGGHKANLHNPNTSAESKVRSMQILEEIGADPKSKGHGTHSSAHSGTHSGAHSGSVSVDTEGKNPENVARGYKAALSNPNVSEEAKERAEQKLEQMGAQ</sequence>
<accession>A0ABR3GTC0</accession>
<feature type="region of interest" description="Disordered" evidence="1">
    <location>
        <begin position="1"/>
        <end position="112"/>
    </location>
</feature>
<dbReference type="EMBL" id="JBBBZM010000014">
    <property type="protein sequence ID" value="KAL0639178.1"/>
    <property type="molecule type" value="Genomic_DNA"/>
</dbReference>
<gene>
    <name evidence="2" type="ORF">Q9L58_001864</name>
</gene>
<feature type="compositionally biased region" description="Polar residues" evidence="1">
    <location>
        <begin position="1"/>
        <end position="12"/>
    </location>
</feature>
<evidence type="ECO:0000313" key="3">
    <source>
        <dbReference type="Proteomes" id="UP001447188"/>
    </source>
</evidence>
<name>A0ABR3GTC0_9PEZI</name>
<evidence type="ECO:0000256" key="1">
    <source>
        <dbReference type="SAM" id="MobiDB-lite"/>
    </source>
</evidence>
<keyword evidence="3" id="KW-1185">Reference proteome</keyword>
<feature type="compositionally biased region" description="Basic and acidic residues" evidence="1">
    <location>
        <begin position="96"/>
        <end position="106"/>
    </location>
</feature>
<dbReference type="PANTHER" id="PTHR36576:SF1">
    <property type="entry name" value="UPF0654 PROTEIN C11D3.01C-RELATED"/>
    <property type="match status" value="1"/>
</dbReference>
<protein>
    <recommendedName>
        <fullName evidence="4">Conidiation-specific protein 6</fullName>
    </recommendedName>
</protein>
<feature type="compositionally biased region" description="Low complexity" evidence="1">
    <location>
        <begin position="52"/>
        <end position="71"/>
    </location>
</feature>
<evidence type="ECO:0000313" key="2">
    <source>
        <dbReference type="EMBL" id="KAL0639178.1"/>
    </source>
</evidence>
<dbReference type="Pfam" id="PF10346">
    <property type="entry name" value="Con-6"/>
    <property type="match status" value="2"/>
</dbReference>
<reference evidence="2 3" key="1">
    <citation type="submission" date="2024-02" db="EMBL/GenBank/DDBJ databases">
        <title>Discinaceae phylogenomics.</title>
        <authorList>
            <person name="Dirks A.C."/>
            <person name="James T.Y."/>
        </authorList>
    </citation>
    <scope>NUCLEOTIDE SEQUENCE [LARGE SCALE GENOMIC DNA]</scope>
    <source>
        <strain evidence="2 3">ACD0624</strain>
    </source>
</reference>
<organism evidence="2 3">
    <name type="scientific">Discina gigas</name>
    <dbReference type="NCBI Taxonomy" id="1032678"/>
    <lineage>
        <taxon>Eukaryota</taxon>
        <taxon>Fungi</taxon>
        <taxon>Dikarya</taxon>
        <taxon>Ascomycota</taxon>
        <taxon>Pezizomycotina</taxon>
        <taxon>Pezizomycetes</taxon>
        <taxon>Pezizales</taxon>
        <taxon>Discinaceae</taxon>
        <taxon>Discina</taxon>
    </lineage>
</organism>
<dbReference type="PANTHER" id="PTHR36576">
    <property type="entry name" value="UPF0654 PROTEIN C11D3.01C-RELATED"/>
    <property type="match status" value="1"/>
</dbReference>
<dbReference type="InterPro" id="IPR052670">
    <property type="entry name" value="UPF0654_domain"/>
</dbReference>
<proteinExistence type="predicted"/>
<dbReference type="Proteomes" id="UP001447188">
    <property type="component" value="Unassembled WGS sequence"/>
</dbReference>
<evidence type="ECO:0008006" key="4">
    <source>
        <dbReference type="Google" id="ProtNLM"/>
    </source>
</evidence>
<dbReference type="InterPro" id="IPR018824">
    <property type="entry name" value="Conidiation-specific_6"/>
</dbReference>